<dbReference type="HOGENOM" id="CLU_2618129_0_0_3"/>
<dbReference type="Proteomes" id="UP000003959">
    <property type="component" value="Unassembled WGS sequence"/>
</dbReference>
<protein>
    <submittedName>
        <fullName evidence="1">Uncharacterized protein</fullName>
    </submittedName>
</protein>
<name>F4XX02_9CYAN</name>
<organism evidence="1 2">
    <name type="scientific">Moorena producens 3L</name>
    <dbReference type="NCBI Taxonomy" id="489825"/>
    <lineage>
        <taxon>Bacteria</taxon>
        <taxon>Bacillati</taxon>
        <taxon>Cyanobacteriota</taxon>
        <taxon>Cyanophyceae</taxon>
        <taxon>Coleofasciculales</taxon>
        <taxon>Coleofasciculaceae</taxon>
        <taxon>Moorena</taxon>
    </lineage>
</organism>
<keyword evidence="2" id="KW-1185">Reference proteome</keyword>
<dbReference type="AlphaFoldDB" id="F4XX02"/>
<sequence length="78" mass="8820">MKNTKQPVNITQIVFTVIWSDSRVVLKGGFWATATSAHNRIIIGIKGKQTFQLCSLQALMHLNLLRFCLDISNQRFSA</sequence>
<evidence type="ECO:0000313" key="1">
    <source>
        <dbReference type="EMBL" id="EGJ30887.1"/>
    </source>
</evidence>
<proteinExistence type="predicted"/>
<accession>F4XX02</accession>
<dbReference type="EMBL" id="GL890945">
    <property type="protein sequence ID" value="EGJ30887.1"/>
    <property type="molecule type" value="Genomic_DNA"/>
</dbReference>
<evidence type="ECO:0000313" key="2">
    <source>
        <dbReference type="Proteomes" id="UP000003959"/>
    </source>
</evidence>
<reference evidence="2" key="1">
    <citation type="journal article" date="2011" name="Proc. Natl. Acad. Sci. U.S.A.">
        <title>Genomic insights into the physiology and ecology of the marine filamentous cyanobacterium Lyngbya majuscula.</title>
        <authorList>
            <person name="Jones A.C."/>
            <person name="Monroe E.A."/>
            <person name="Podell S."/>
            <person name="Hess W.R."/>
            <person name="Klages S."/>
            <person name="Esquenazi E."/>
            <person name="Niessen S."/>
            <person name="Hoover H."/>
            <person name="Rothmann M."/>
            <person name="Lasken R.S."/>
            <person name="Yates J.R.III."/>
            <person name="Reinhardt R."/>
            <person name="Kube M."/>
            <person name="Burkart M.D."/>
            <person name="Allen E.E."/>
            <person name="Dorrestein P.C."/>
            <person name="Gerwick W.H."/>
            <person name="Gerwick L."/>
        </authorList>
    </citation>
    <scope>NUCLEOTIDE SEQUENCE [LARGE SCALE GENOMIC DNA]</scope>
    <source>
        <strain evidence="2">3L</strain>
    </source>
</reference>
<gene>
    <name evidence="1" type="ORF">LYNGBM3L_46380</name>
</gene>